<name>A0A4Y2V9I1_ARAVE</name>
<protein>
    <submittedName>
        <fullName evidence="2">Uncharacterized protein</fullName>
    </submittedName>
</protein>
<accession>A0A4Y2V9I1</accession>
<dbReference type="EMBL" id="BGPR01043740">
    <property type="protein sequence ID" value="GBO20387.1"/>
    <property type="molecule type" value="Genomic_DNA"/>
</dbReference>
<feature type="region of interest" description="Disordered" evidence="1">
    <location>
        <begin position="76"/>
        <end position="98"/>
    </location>
</feature>
<organism evidence="2 3">
    <name type="scientific">Araneus ventricosus</name>
    <name type="common">Orbweaver spider</name>
    <name type="synonym">Epeira ventricosa</name>
    <dbReference type="NCBI Taxonomy" id="182803"/>
    <lineage>
        <taxon>Eukaryota</taxon>
        <taxon>Metazoa</taxon>
        <taxon>Ecdysozoa</taxon>
        <taxon>Arthropoda</taxon>
        <taxon>Chelicerata</taxon>
        <taxon>Arachnida</taxon>
        <taxon>Araneae</taxon>
        <taxon>Araneomorphae</taxon>
        <taxon>Entelegynae</taxon>
        <taxon>Araneoidea</taxon>
        <taxon>Araneidae</taxon>
        <taxon>Araneus</taxon>
    </lineage>
</organism>
<evidence type="ECO:0000256" key="1">
    <source>
        <dbReference type="SAM" id="MobiDB-lite"/>
    </source>
</evidence>
<comment type="caution">
    <text evidence="2">The sequence shown here is derived from an EMBL/GenBank/DDBJ whole genome shotgun (WGS) entry which is preliminary data.</text>
</comment>
<feature type="compositionally biased region" description="Polar residues" evidence="1">
    <location>
        <begin position="80"/>
        <end position="92"/>
    </location>
</feature>
<evidence type="ECO:0000313" key="2">
    <source>
        <dbReference type="EMBL" id="GBO20387.1"/>
    </source>
</evidence>
<reference evidence="2 3" key="1">
    <citation type="journal article" date="2019" name="Sci. Rep.">
        <title>Orb-weaving spider Araneus ventricosus genome elucidates the spidroin gene catalogue.</title>
        <authorList>
            <person name="Kono N."/>
            <person name="Nakamura H."/>
            <person name="Ohtoshi R."/>
            <person name="Moran D.A.P."/>
            <person name="Shinohara A."/>
            <person name="Yoshida Y."/>
            <person name="Fujiwara M."/>
            <person name="Mori M."/>
            <person name="Tomita M."/>
            <person name="Arakawa K."/>
        </authorList>
    </citation>
    <scope>NUCLEOTIDE SEQUENCE [LARGE SCALE GENOMIC DNA]</scope>
</reference>
<proteinExistence type="predicted"/>
<sequence>MTMNHISAVFAQILKYLRWLLDKLECLPLRGGQTPLWPPRLVGSEKANHSIRHCGSPPKASPHYRRLMEHLFTEVHRQSSDGPNPLTSTMPGSETLLA</sequence>
<gene>
    <name evidence="2" type="ORF">AVEN_39884_1</name>
</gene>
<keyword evidence="3" id="KW-1185">Reference proteome</keyword>
<dbReference type="AlphaFoldDB" id="A0A4Y2V9I1"/>
<dbReference type="Proteomes" id="UP000499080">
    <property type="component" value="Unassembled WGS sequence"/>
</dbReference>
<evidence type="ECO:0000313" key="3">
    <source>
        <dbReference type="Proteomes" id="UP000499080"/>
    </source>
</evidence>